<dbReference type="SUPFAM" id="SSF81321">
    <property type="entry name" value="Family A G protein-coupled receptor-like"/>
    <property type="match status" value="1"/>
</dbReference>
<dbReference type="InParanoid" id="A0A6P3VBF5"/>
<evidence type="ECO:0000313" key="12">
    <source>
        <dbReference type="Proteomes" id="UP000515203"/>
    </source>
</evidence>
<evidence type="ECO:0000256" key="2">
    <source>
        <dbReference type="ARBA" id="ARBA00022475"/>
    </source>
</evidence>
<accession>A0A6P3VBF5</accession>
<keyword evidence="6 10" id="KW-0472">Membrane</keyword>
<dbReference type="PANTHER" id="PTHR11334:SF29">
    <property type="entry name" value="MAS-RELATED G-PROTEIN COUPLED RECEPTOR MEMBER X2"/>
    <property type="match status" value="1"/>
</dbReference>
<dbReference type="InterPro" id="IPR026234">
    <property type="entry name" value="MRGPCRFAMILY"/>
</dbReference>
<evidence type="ECO:0000256" key="6">
    <source>
        <dbReference type="ARBA" id="ARBA00023136"/>
    </source>
</evidence>
<keyword evidence="4 10" id="KW-1133">Transmembrane helix</keyword>
<keyword evidence="3 10" id="KW-0812">Transmembrane</keyword>
<feature type="transmembrane region" description="Helical" evidence="10">
    <location>
        <begin position="47"/>
        <end position="67"/>
    </location>
</feature>
<feature type="transmembrane region" description="Helical" evidence="10">
    <location>
        <begin position="264"/>
        <end position="286"/>
    </location>
</feature>
<organism evidence="12 13">
    <name type="scientific">Octodon degus</name>
    <name type="common">Degu</name>
    <name type="synonym">Sciurus degus</name>
    <dbReference type="NCBI Taxonomy" id="10160"/>
    <lineage>
        <taxon>Eukaryota</taxon>
        <taxon>Metazoa</taxon>
        <taxon>Chordata</taxon>
        <taxon>Craniata</taxon>
        <taxon>Vertebrata</taxon>
        <taxon>Euteleostomi</taxon>
        <taxon>Mammalia</taxon>
        <taxon>Eutheria</taxon>
        <taxon>Euarchontoglires</taxon>
        <taxon>Glires</taxon>
        <taxon>Rodentia</taxon>
        <taxon>Hystricomorpha</taxon>
        <taxon>Octodontidae</taxon>
        <taxon>Octodon</taxon>
    </lineage>
</organism>
<feature type="transmembrane region" description="Helical" evidence="10">
    <location>
        <begin position="190"/>
        <end position="219"/>
    </location>
</feature>
<sequence>MEERGLGGDFATMDPVTPDGSVEYPTMDTYIPADPPPVSSEFLIPDWLNFTIALIGLAGNIVVLWFLRDRTQRNSISVYVINLAVADFLFLCTFIILYVVVFTGQVNPVHYVYFHVMRLFSYITGVSMISAISSECCLSVLFPNWYHSHRPRHTSSVTSSVLWVVAFLLVILTYTLCITLFYTADDICRIMHFITAAWLIFLFVVLSGSSLVLLIRILCGSGRLLITRLHVTLGLRVLVFFLCGLLLGILWIKSGTNSYISNSLWSIAGFLSIINSSVNLIIYFSVGSFRHKSLWLSVHKALEDVTEE</sequence>
<dbReference type="PANTHER" id="PTHR11334">
    <property type="entry name" value="MAS-RELATED G-PROTEIN COUPLED RECEPTOR"/>
    <property type="match status" value="1"/>
</dbReference>
<dbReference type="GeneID" id="105742702"/>
<keyword evidence="8" id="KW-0807">Transducer</keyword>
<protein>
    <submittedName>
        <fullName evidence="13">Mas-related G-protein coupled receptor member X2-like</fullName>
    </submittedName>
</protein>
<dbReference type="AlphaFoldDB" id="A0A6P3VBF5"/>
<dbReference type="InterPro" id="IPR017452">
    <property type="entry name" value="GPCR_Rhodpsn_7TM"/>
</dbReference>
<keyword evidence="5" id="KW-0297">G-protein coupled receptor</keyword>
<evidence type="ECO:0000256" key="9">
    <source>
        <dbReference type="ARBA" id="ARBA00061394"/>
    </source>
</evidence>
<dbReference type="GO" id="GO:0005886">
    <property type="term" value="C:plasma membrane"/>
    <property type="evidence" value="ECO:0007669"/>
    <property type="project" value="UniProtKB-SubCell"/>
</dbReference>
<dbReference type="OrthoDB" id="9631784at2759"/>
<keyword evidence="2" id="KW-1003">Cell membrane</keyword>
<feature type="transmembrane region" description="Helical" evidence="10">
    <location>
        <begin position="161"/>
        <end position="184"/>
    </location>
</feature>
<feature type="transmembrane region" description="Helical" evidence="10">
    <location>
        <begin position="79"/>
        <end position="99"/>
    </location>
</feature>
<evidence type="ECO:0000256" key="7">
    <source>
        <dbReference type="ARBA" id="ARBA00023170"/>
    </source>
</evidence>
<name>A0A6P3VBF5_OCTDE</name>
<dbReference type="Pfam" id="PF00001">
    <property type="entry name" value="7tm_1"/>
    <property type="match status" value="1"/>
</dbReference>
<evidence type="ECO:0000256" key="3">
    <source>
        <dbReference type="ARBA" id="ARBA00022692"/>
    </source>
</evidence>
<gene>
    <name evidence="13" type="primary">LOC105742702</name>
</gene>
<comment type="similarity">
    <text evidence="9">Belongs to the G-protein coupled receptor 1 family. Mas subfamily.</text>
</comment>
<feature type="transmembrane region" description="Helical" evidence="10">
    <location>
        <begin position="119"/>
        <end position="141"/>
    </location>
</feature>
<dbReference type="Gene3D" id="1.20.1070.10">
    <property type="entry name" value="Rhodopsin 7-helix transmembrane proteins"/>
    <property type="match status" value="1"/>
</dbReference>
<evidence type="ECO:0000256" key="5">
    <source>
        <dbReference type="ARBA" id="ARBA00023040"/>
    </source>
</evidence>
<dbReference type="PRINTS" id="PR00237">
    <property type="entry name" value="GPCRRHODOPSN"/>
</dbReference>
<dbReference type="RefSeq" id="XP_012370967.2">
    <property type="nucleotide sequence ID" value="XM_012515513.2"/>
</dbReference>
<dbReference type="GO" id="GO:0004930">
    <property type="term" value="F:G protein-coupled receptor activity"/>
    <property type="evidence" value="ECO:0007669"/>
    <property type="project" value="UniProtKB-KW"/>
</dbReference>
<comment type="subcellular location">
    <subcellularLocation>
        <location evidence="1">Cell membrane</location>
        <topology evidence="1">Multi-pass membrane protein</topology>
    </subcellularLocation>
</comment>
<dbReference type="FunFam" id="1.20.1070.10:FF:000193">
    <property type="entry name" value="Mas-related G-protein coupled receptor member E"/>
    <property type="match status" value="1"/>
</dbReference>
<feature type="domain" description="G-protein coupled receptors family 1 profile" evidence="11">
    <location>
        <begin position="59"/>
        <end position="283"/>
    </location>
</feature>
<reference evidence="13" key="1">
    <citation type="submission" date="2025-08" db="UniProtKB">
        <authorList>
            <consortium name="RefSeq"/>
        </authorList>
    </citation>
    <scope>IDENTIFICATION</scope>
</reference>
<proteinExistence type="inferred from homology"/>
<evidence type="ECO:0000256" key="8">
    <source>
        <dbReference type="ARBA" id="ARBA00023224"/>
    </source>
</evidence>
<keyword evidence="12" id="KW-1185">Reference proteome</keyword>
<evidence type="ECO:0000256" key="4">
    <source>
        <dbReference type="ARBA" id="ARBA00022989"/>
    </source>
</evidence>
<dbReference type="PROSITE" id="PS50262">
    <property type="entry name" value="G_PROTEIN_RECEP_F1_2"/>
    <property type="match status" value="1"/>
</dbReference>
<dbReference type="InterPro" id="IPR000276">
    <property type="entry name" value="GPCR_Rhodpsn"/>
</dbReference>
<feature type="transmembrane region" description="Helical" evidence="10">
    <location>
        <begin position="231"/>
        <end position="252"/>
    </location>
</feature>
<dbReference type="PRINTS" id="PR02108">
    <property type="entry name" value="MRGPCRFAMILY"/>
</dbReference>
<evidence type="ECO:0000259" key="11">
    <source>
        <dbReference type="PROSITE" id="PS50262"/>
    </source>
</evidence>
<evidence type="ECO:0000313" key="13">
    <source>
        <dbReference type="RefSeq" id="XP_012370967.2"/>
    </source>
</evidence>
<dbReference type="Proteomes" id="UP000515203">
    <property type="component" value="Unplaced"/>
</dbReference>
<evidence type="ECO:0000256" key="1">
    <source>
        <dbReference type="ARBA" id="ARBA00004651"/>
    </source>
</evidence>
<keyword evidence="7" id="KW-0675">Receptor</keyword>
<evidence type="ECO:0000256" key="10">
    <source>
        <dbReference type="SAM" id="Phobius"/>
    </source>
</evidence>